<feature type="transmembrane region" description="Helical" evidence="4">
    <location>
        <begin position="125"/>
        <end position="148"/>
    </location>
</feature>
<keyword evidence="4" id="KW-1133">Transmembrane helix</keyword>
<organism evidence="6 7">
    <name type="scientific">Nocardioides bigeumensis</name>
    <dbReference type="NCBI Taxonomy" id="433657"/>
    <lineage>
        <taxon>Bacteria</taxon>
        <taxon>Bacillati</taxon>
        <taxon>Actinomycetota</taxon>
        <taxon>Actinomycetes</taxon>
        <taxon>Propionibacteriales</taxon>
        <taxon>Nocardioidaceae</taxon>
        <taxon>Nocardioides</taxon>
    </lineage>
</organism>
<dbReference type="Pfam" id="PF19354">
    <property type="entry name" value="DUF5931"/>
    <property type="match status" value="1"/>
</dbReference>
<sequence length="353" mass="37343">MVLVNAVVLNLYRRDNFERPGLAVALVVAMVAWTGFAIWAYDDVRRRRPPLLVADLAIAVAMMALTPLVKGADFNATVPGFWIAGALLAWAIHWRWVGGLVAAASLSVVDLAIRDEVTQANYGNVFLLMIAGPIVGYLCASLVAMAVARDQALHAAAVAQERTRLARAVHDGVLQVLSLVQRRGGELGGEMVELARLAGEQETQLRALIRQQDTVAAPATRAQRDLGVDLERLASSTVSVATPGEPVPIDAARGEELVAVVRACLDNVATHVGADAPAWVLLEVVGPDVVVSVRDAGPGIPDGRLDAAADEGRLGVTQSIRGRVADLGGQALLDTGPYGTEWELTVPRSVESD</sequence>
<dbReference type="Proteomes" id="UP001500575">
    <property type="component" value="Unassembled WGS sequence"/>
</dbReference>
<dbReference type="InterPro" id="IPR050482">
    <property type="entry name" value="Sensor_HK_TwoCompSys"/>
</dbReference>
<protein>
    <submittedName>
        <fullName evidence="6">DUF5931 domain-containing protein</fullName>
    </submittedName>
</protein>
<keyword evidence="1" id="KW-0808">Transferase</keyword>
<feature type="domain" description="DUF5931" evidence="5">
    <location>
        <begin position="3"/>
        <end position="139"/>
    </location>
</feature>
<keyword evidence="4" id="KW-0812">Transmembrane</keyword>
<dbReference type="PANTHER" id="PTHR24421:SF61">
    <property type="entry name" value="OXYGEN SENSOR HISTIDINE KINASE NREB"/>
    <property type="match status" value="1"/>
</dbReference>
<evidence type="ECO:0000313" key="6">
    <source>
        <dbReference type="EMBL" id="GAA2117051.1"/>
    </source>
</evidence>
<feature type="transmembrane region" description="Helical" evidence="4">
    <location>
        <begin position="81"/>
        <end position="113"/>
    </location>
</feature>
<dbReference type="NCBIfam" id="NF047322">
    <property type="entry name" value="HK_morpho_MacS"/>
    <property type="match status" value="1"/>
</dbReference>
<feature type="transmembrane region" description="Helical" evidence="4">
    <location>
        <begin position="20"/>
        <end position="39"/>
    </location>
</feature>
<dbReference type="Gene3D" id="3.30.565.10">
    <property type="entry name" value="Histidine kinase-like ATPase, C-terminal domain"/>
    <property type="match status" value="1"/>
</dbReference>
<reference evidence="6 7" key="1">
    <citation type="journal article" date="2019" name="Int. J. Syst. Evol. Microbiol.">
        <title>The Global Catalogue of Microorganisms (GCM) 10K type strain sequencing project: providing services to taxonomists for standard genome sequencing and annotation.</title>
        <authorList>
            <consortium name="The Broad Institute Genomics Platform"/>
            <consortium name="The Broad Institute Genome Sequencing Center for Infectious Disease"/>
            <person name="Wu L."/>
            <person name="Ma J."/>
        </authorList>
    </citation>
    <scope>NUCLEOTIDE SEQUENCE [LARGE SCALE GENOMIC DNA]</scope>
    <source>
        <strain evidence="6 7">JCM 16021</strain>
    </source>
</reference>
<keyword evidence="3" id="KW-0902">Two-component regulatory system</keyword>
<gene>
    <name evidence="6" type="ORF">GCM10009843_07710</name>
</gene>
<accession>A0ABN2XUQ1</accession>
<dbReference type="SUPFAM" id="SSF55874">
    <property type="entry name" value="ATPase domain of HSP90 chaperone/DNA topoisomerase II/histidine kinase"/>
    <property type="match status" value="1"/>
</dbReference>
<evidence type="ECO:0000256" key="1">
    <source>
        <dbReference type="ARBA" id="ARBA00022679"/>
    </source>
</evidence>
<evidence type="ECO:0000256" key="4">
    <source>
        <dbReference type="SAM" id="Phobius"/>
    </source>
</evidence>
<keyword evidence="2" id="KW-0418">Kinase</keyword>
<evidence type="ECO:0000313" key="7">
    <source>
        <dbReference type="Proteomes" id="UP001500575"/>
    </source>
</evidence>
<keyword evidence="7" id="KW-1185">Reference proteome</keyword>
<dbReference type="InterPro" id="IPR045975">
    <property type="entry name" value="DUF5931"/>
</dbReference>
<dbReference type="EMBL" id="BAAAQQ010000002">
    <property type="protein sequence ID" value="GAA2117051.1"/>
    <property type="molecule type" value="Genomic_DNA"/>
</dbReference>
<proteinExistence type="predicted"/>
<evidence type="ECO:0000256" key="2">
    <source>
        <dbReference type="ARBA" id="ARBA00022777"/>
    </source>
</evidence>
<keyword evidence="4" id="KW-0472">Membrane</keyword>
<comment type="caution">
    <text evidence="6">The sequence shown here is derived from an EMBL/GenBank/DDBJ whole genome shotgun (WGS) entry which is preliminary data.</text>
</comment>
<dbReference type="PANTHER" id="PTHR24421">
    <property type="entry name" value="NITRATE/NITRITE SENSOR PROTEIN NARX-RELATED"/>
    <property type="match status" value="1"/>
</dbReference>
<name>A0ABN2XUQ1_9ACTN</name>
<evidence type="ECO:0000256" key="3">
    <source>
        <dbReference type="ARBA" id="ARBA00023012"/>
    </source>
</evidence>
<evidence type="ECO:0000259" key="5">
    <source>
        <dbReference type="Pfam" id="PF19354"/>
    </source>
</evidence>
<dbReference type="InterPro" id="IPR036890">
    <property type="entry name" value="HATPase_C_sf"/>
</dbReference>
<feature type="transmembrane region" description="Helical" evidence="4">
    <location>
        <begin position="51"/>
        <end position="69"/>
    </location>
</feature>